<dbReference type="InterPro" id="IPR009091">
    <property type="entry name" value="RCC1/BLIP-II"/>
</dbReference>
<organism evidence="4 5">
    <name type="scientific">Coraliomargarita algicola</name>
    <dbReference type="NCBI Taxonomy" id="3092156"/>
    <lineage>
        <taxon>Bacteria</taxon>
        <taxon>Pseudomonadati</taxon>
        <taxon>Verrucomicrobiota</taxon>
        <taxon>Opitutia</taxon>
        <taxon>Puniceicoccales</taxon>
        <taxon>Coraliomargaritaceae</taxon>
        <taxon>Coraliomargarita</taxon>
    </lineage>
</organism>
<dbReference type="PANTHER" id="PTHR45982">
    <property type="entry name" value="REGULATOR OF CHROMOSOME CONDENSATION"/>
    <property type="match status" value="1"/>
</dbReference>
<dbReference type="InterPro" id="IPR011635">
    <property type="entry name" value="CARDB"/>
</dbReference>
<name>A0ABZ0RFU8_9BACT</name>
<dbReference type="Gene3D" id="2.60.40.10">
    <property type="entry name" value="Immunoglobulins"/>
    <property type="match status" value="6"/>
</dbReference>
<dbReference type="Proteomes" id="UP001324993">
    <property type="component" value="Chromosome"/>
</dbReference>
<dbReference type="Gene3D" id="2.130.10.30">
    <property type="entry name" value="Regulator of chromosome condensation 1/beta-lactamase-inhibitor protein II"/>
    <property type="match status" value="2"/>
</dbReference>
<dbReference type="RefSeq" id="WP_319831941.1">
    <property type="nucleotide sequence ID" value="NZ_CP138858.1"/>
</dbReference>
<evidence type="ECO:0000256" key="1">
    <source>
        <dbReference type="SAM" id="MobiDB-lite"/>
    </source>
</evidence>
<dbReference type="PANTHER" id="PTHR45982:SF1">
    <property type="entry name" value="REGULATOR OF CHROMOSOME CONDENSATION"/>
    <property type="match status" value="1"/>
</dbReference>
<accession>A0ABZ0RFU8</accession>
<protein>
    <submittedName>
        <fullName evidence="4">CARDB domain-containing protein</fullName>
    </submittedName>
</protein>
<feature type="chain" id="PRO_5046723814" evidence="2">
    <location>
        <begin position="28"/>
        <end position="2263"/>
    </location>
</feature>
<sequence length="2263" mass="239885">MIRVIAVPYRGLLGMLLLALLPCSAFAQNYELSVGDDYGAMVDEYGNLFVWGAIEGGSGQIEQILPAESWKSVAVSRTSAAEAHVLAIRSDGTLWAWGSNDRGQLGDGSQIDRAEPVQIGSASNWKQVAAGEDFSMGLLENGLLYTWGDNSFGQLGYGPVANDVSIDMQDSPSLHVGGLYQAISAGNVHAHAIRDDGTLWAWGSGGRATNAGYELGILANGRVPVGPVLPTQVGSLNGWTALYSGYTVTYAIRDSGSQTGQLWVWGSDSILGNGSYNAATPARVGNGTGWVSVSASSTHTLALKSDGSLWGWGMNNPNGQLGLPLYNSKGSVISANVKKDTPTALEADASFLAVGAGEDYSAIIRSDGFLLTAGLNTAGQLANGSNLGTGQDYFETSQLGIADLVATSLSLSTTSPTPGSTVTATLTLTNEGTGLIDTDFNVAVVLNTTTEFEHGTALTFSGGSNEVTVTDDIASGDSISVSLALDIPANVNQGNYYFVAKADASEPDLVDETDEDNNTVATESSFDFSPDLTVPSGGLLVVNTPGDGVYDPNTSDTIDIELDIENSGNGTLPAGTEFDLRLFLTPERSDDNSEIIELESEEPVALSVDLLPGQGISPTLSFSYSVPRMPAGYFYVAVTLDVNEDVTEQEEITDDNGLVTQVDGEANNSAYSATLIEVSGLTIKEAIDQDGSALVFSTSGDGEWFGQSFVSNDGVDSVQSPSLDVGESATFSTSFSTPVAITFDWNSQTSSSENRAYFQVVNGTTGGTDNEISGNTGGWIDGVARVVPASGRAEWVFEQGVEATGDAVYVDNLQFVEIDEPDLVIDDIYLTGDDAGSYTLMSDRLDLTVNSRNQGVSTTPSDQYVISIYLSKDSIFDRPDSDPLTADDILVRQVTVTKPIEEGDPAVNALSIQLDTEIDPGAYYVIGYIDDYTDGSGAILPGASAGSGQVDEFTDLVGSGDAFPGEDNNLFISDSAIVEIVALADLQVTSISSTPSFYYVTDPASGYVNPNSMSLSFTIANEGLAGVYEDFGVAALFSKDESIDPATDYSLLDYSYENNLSSVDESANSRQVNPGEIDFRDNLVSEGYIGERLFLGVYVDSQDSIAELDEDNNTYKLSENNFILSELTIVDGLDLSATQISDLSLTVNNDEVAPYNSDSIPWVGQTSETFDDVDAVTSVIIGDNETSSFSVDISPSTGVRVSFWWKVSSQNEEVAGSIQRDVLRFEVNGETLDGIPDIFGNEGSVWQRVELTLPAGDQTLTWSYIKDDEGYEGEDRGWVDQLTITKLPNLQVTGITVDGSLTYQAGDSINTWSIEVFNDGDAIEAGAEFDVEVRLLPEANWTSTGAISLLTLSDATGIGAGESRVYNQSTHGPLTLPLIADYDSEYYYFAAYVDWSAADPDDGQISESNEFDNAVSTGEASIQLGRPDITGSGSSVSGFDAAGYEAGDAVNLQLDLVNIGDGILSAGSSFDYVLYIARSNDDQLFGSSSVVELGDGTVTLAADVASGADLPQIDFSGTMPYGLAVGNYYLAVRIDSNNDIEEQGLASDSSGVDGEENNLFYTAAASYVVDGISLQVALDDGLSALPLGSFEQSEDNDANWFGRSDVGSADSADDQTFEQAEGAQSPDLQLGDQAAFSLTVTDSSLVRFDWAVSSGSDLNVLAVYVNGQPYVYEDVQYAISGEVALYEVDPAVLVPSGGTIEWRYTKGAATVGDFAVVDNVRVENNNQPDLVVTALNYTAGEYVLDFAGIAGAPEQLLGTEYLDIVVEAKNQGSDVTATAFTVADIEVRLSVNGVYGDEDDIILGTFSEVEGDLLSGNLIRFLGPIQLGDSIPAGSYYLMARIDSNDEVAEFSELNNVVISDSRDVVISRLPALRIANPMSTSPGTDTVLEIVDVTNNIYHLDPADGLGHMAVDLNEGLLYYTEGELRMKFDIQNIGLGDVKSSDEWTTQINLRGIKREDVALADASLTPFQDFVDAVEPTITLGSFTVEEFMAGRSEANPSGSSVAIDLELAIPSGARLVQIIEDGYSFADYLWFIEVVIDSTNALAQSEIVNEATGSVAPVEYPWWILNIQEILDSDSYLTDMGTSEVDGAFGITSAFLSMDATTWELLYPGYSTADSENLLAYAFNRDPSTGDTAGNQFPGSYGVVEVEGDEYLSISFDIVTRATDLTYVVQAADDVAFTTNQVDLLTINVTNSSGYTDLTGPASLTGDGGLIDADNVVSVLDQGYAANVTVQDEQTVGTSPTRFIRIIVGGTAASAVSSD</sequence>
<dbReference type="EMBL" id="CP138858">
    <property type="protein sequence ID" value="WPJ95039.1"/>
    <property type="molecule type" value="Genomic_DNA"/>
</dbReference>
<keyword evidence="5" id="KW-1185">Reference proteome</keyword>
<dbReference type="Pfam" id="PF00415">
    <property type="entry name" value="RCC1"/>
    <property type="match status" value="2"/>
</dbReference>
<feature type="domain" description="CARDB" evidence="3">
    <location>
        <begin position="402"/>
        <end position="521"/>
    </location>
</feature>
<proteinExistence type="predicted"/>
<feature type="signal peptide" evidence="2">
    <location>
        <begin position="1"/>
        <end position="27"/>
    </location>
</feature>
<evidence type="ECO:0000259" key="3">
    <source>
        <dbReference type="Pfam" id="PF07705"/>
    </source>
</evidence>
<dbReference type="Pfam" id="PF13540">
    <property type="entry name" value="RCC1_2"/>
    <property type="match status" value="1"/>
</dbReference>
<dbReference type="Pfam" id="PF07705">
    <property type="entry name" value="CARDB"/>
    <property type="match status" value="1"/>
</dbReference>
<dbReference type="InterPro" id="IPR051553">
    <property type="entry name" value="Ran_GTPase-activating"/>
</dbReference>
<dbReference type="SUPFAM" id="SSF50985">
    <property type="entry name" value="RCC1/BLIP-II"/>
    <property type="match status" value="2"/>
</dbReference>
<evidence type="ECO:0000256" key="2">
    <source>
        <dbReference type="SAM" id="SignalP"/>
    </source>
</evidence>
<dbReference type="InterPro" id="IPR013783">
    <property type="entry name" value="Ig-like_fold"/>
</dbReference>
<reference evidence="4 5" key="1">
    <citation type="submission" date="2023-11" db="EMBL/GenBank/DDBJ databases">
        <title>Coraliomargarita sp. nov., isolated from marine algae.</title>
        <authorList>
            <person name="Lee J.K."/>
            <person name="Baek J.H."/>
            <person name="Kim J.M."/>
            <person name="Choi D.G."/>
            <person name="Jeon C.O."/>
        </authorList>
    </citation>
    <scope>NUCLEOTIDE SEQUENCE [LARGE SCALE GENOMIC DNA]</scope>
    <source>
        <strain evidence="4 5">J2-16</strain>
    </source>
</reference>
<feature type="region of interest" description="Disordered" evidence="1">
    <location>
        <begin position="1596"/>
        <end position="1615"/>
    </location>
</feature>
<dbReference type="PRINTS" id="PR00633">
    <property type="entry name" value="RCCNDNSATION"/>
</dbReference>
<gene>
    <name evidence="4" type="ORF">SH580_16545</name>
</gene>
<dbReference type="InterPro" id="IPR000408">
    <property type="entry name" value="Reg_chr_condens"/>
</dbReference>
<evidence type="ECO:0000313" key="5">
    <source>
        <dbReference type="Proteomes" id="UP001324993"/>
    </source>
</evidence>
<keyword evidence="2" id="KW-0732">Signal</keyword>
<evidence type="ECO:0000313" key="4">
    <source>
        <dbReference type="EMBL" id="WPJ95039.1"/>
    </source>
</evidence>
<dbReference type="PROSITE" id="PS50012">
    <property type="entry name" value="RCC1_3"/>
    <property type="match status" value="4"/>
</dbReference>